<evidence type="ECO:0000313" key="1">
    <source>
        <dbReference type="EMBL" id="CAB4169415.1"/>
    </source>
</evidence>
<sequence length="67" mass="7579">MTEGLAAAAIMAAASIFAVVWQSRKTRRVNTKEHQENGAMLRRHSKQLKKIARTLDAHLEDHKKETP</sequence>
<protein>
    <submittedName>
        <fullName evidence="1">Uncharacterized protein</fullName>
    </submittedName>
</protein>
<name>A0A6J5PJM8_9CAUD</name>
<accession>A0A6J5PJM8</accession>
<evidence type="ECO:0000313" key="2">
    <source>
        <dbReference type="EMBL" id="CAB4194734.1"/>
    </source>
</evidence>
<organism evidence="1">
    <name type="scientific">uncultured Caudovirales phage</name>
    <dbReference type="NCBI Taxonomy" id="2100421"/>
    <lineage>
        <taxon>Viruses</taxon>
        <taxon>Duplodnaviria</taxon>
        <taxon>Heunggongvirae</taxon>
        <taxon>Uroviricota</taxon>
        <taxon>Caudoviricetes</taxon>
        <taxon>Peduoviridae</taxon>
        <taxon>Maltschvirus</taxon>
        <taxon>Maltschvirus maltsch</taxon>
    </lineage>
</organism>
<dbReference type="EMBL" id="LR796843">
    <property type="protein sequence ID" value="CAB4169415.1"/>
    <property type="molecule type" value="Genomic_DNA"/>
</dbReference>
<gene>
    <name evidence="2" type="ORF">UFOVP1282_15</name>
    <name evidence="1" type="ORF">UFOVP888_16</name>
</gene>
<dbReference type="EMBL" id="LR797221">
    <property type="protein sequence ID" value="CAB4194734.1"/>
    <property type="molecule type" value="Genomic_DNA"/>
</dbReference>
<reference evidence="1" key="1">
    <citation type="submission" date="2020-05" db="EMBL/GenBank/DDBJ databases">
        <authorList>
            <person name="Chiriac C."/>
            <person name="Salcher M."/>
            <person name="Ghai R."/>
            <person name="Kavagutti S V."/>
        </authorList>
    </citation>
    <scope>NUCLEOTIDE SEQUENCE</scope>
</reference>
<proteinExistence type="predicted"/>